<name>A0A074KUM9_9BACT</name>
<dbReference type="SUPFAM" id="SSF52540">
    <property type="entry name" value="P-loop containing nucleoside triphosphate hydrolases"/>
    <property type="match status" value="1"/>
</dbReference>
<dbReference type="EMBL" id="JMIH01000020">
    <property type="protein sequence ID" value="KEO73666.1"/>
    <property type="molecule type" value="Genomic_DNA"/>
</dbReference>
<evidence type="ECO:0000313" key="4">
    <source>
        <dbReference type="Proteomes" id="UP000027821"/>
    </source>
</evidence>
<protein>
    <recommendedName>
        <fullName evidence="2">Protein CR006 P-loop domain-containing protein</fullName>
    </recommendedName>
</protein>
<dbReference type="RefSeq" id="WP_051719967.1">
    <property type="nucleotide sequence ID" value="NZ_JMIH01000020.1"/>
</dbReference>
<dbReference type="eggNOG" id="COG4694">
    <property type="taxonomic scope" value="Bacteria"/>
</dbReference>
<keyword evidence="4" id="KW-1185">Reference proteome</keyword>
<reference evidence="3 4" key="1">
    <citation type="submission" date="2014-04" db="EMBL/GenBank/DDBJ databases">
        <title>Characterization and application of a salt tolerant electro-active bacterium.</title>
        <authorList>
            <person name="Yang L."/>
            <person name="Wei S."/>
            <person name="Tay Q.X.M."/>
        </authorList>
    </citation>
    <scope>NUCLEOTIDE SEQUENCE [LARGE SCALE GENOMIC DNA]</scope>
    <source>
        <strain evidence="3 4">LY1</strain>
    </source>
</reference>
<dbReference type="InterPro" id="IPR027417">
    <property type="entry name" value="P-loop_NTPase"/>
</dbReference>
<sequence length="742" mass="85753">MLESITVKSAATYDAKGIQIDSLRKINFLYGANGCGKTTLSKLIYSPADTVYSNCHLGWRGNLPVNALVYNKDFRERNFGKGKMDGVFTLGQATKEDINAIEKMQSELAEIKDKGIEKKHTLEKQEEIKSKGDNDFKEAVWVDIYKENEDEFREAFRGFMKKDSFRDKILYEFKSNKETLSTIKELKEKSQTIFGKIPTSLSLVSKIEFKRLLEIESDKILKNKIIGKADVSIAGLIQKLNLNDWVNEGRNYIAENEICPFCQQKTISENFKKQLEDYFDESFTKDTTRVKELSDEYNRLSQNLQSLLDQIESQQKSNSDSKLKIESFSALLKTLISQFVTNKELLGNKGKEPSRSIELVSTKVQLEDIQKLIDECNVEVKAHNDIVNDYTNQKNYLIRAIWKYLIEGHRGTIEAFMKKQEGLEKGIQVLQKQHKDLQENYIKLNKKIKEANKNVTSVQHSVDEINRTLKSYGFLNFEIVPSKKEPNQYQIQREDGSIAESTLSEGEATFISFLYYLQLTKGSTKEESITEERILVIDDPISSLDSNILFVVSSLIKEIIKSIKQNIGSIKQLILLTHNVYFHKEVSFVDGRTPKNGDTHYWIIRKNNSVSSIQAFEMKNPIQSSYELLWKELSNSSKNSGITIQNTMRRIIENYFKILGKYADDDLIKSFDNHQEQEICRSLVCWINDGSHGLPDDLYVEQQDAIIERYFEVFKQIFVKMGHEEHYKMMFRVLMDEKIDVA</sequence>
<feature type="domain" description="Protein CR006 P-loop" evidence="2">
    <location>
        <begin position="10"/>
        <end position="718"/>
    </location>
</feature>
<dbReference type="OrthoDB" id="9795565at2"/>
<comment type="caution">
    <text evidence="3">The sequence shown here is derived from an EMBL/GenBank/DDBJ whole genome shotgun (WGS) entry which is preliminary data.</text>
</comment>
<evidence type="ECO:0000259" key="2">
    <source>
        <dbReference type="Pfam" id="PF13166"/>
    </source>
</evidence>
<organism evidence="3 4">
    <name type="scientific">Anditalea andensis</name>
    <dbReference type="NCBI Taxonomy" id="1048983"/>
    <lineage>
        <taxon>Bacteria</taxon>
        <taxon>Pseudomonadati</taxon>
        <taxon>Bacteroidota</taxon>
        <taxon>Cytophagia</taxon>
        <taxon>Cytophagales</taxon>
        <taxon>Cytophagaceae</taxon>
        <taxon>Anditalea</taxon>
    </lineage>
</organism>
<gene>
    <name evidence="3" type="ORF">EL17_11035</name>
</gene>
<accession>A0A074KUM9</accession>
<evidence type="ECO:0000256" key="1">
    <source>
        <dbReference type="SAM" id="Coils"/>
    </source>
</evidence>
<dbReference type="Pfam" id="PF13166">
    <property type="entry name" value="AAA_13"/>
    <property type="match status" value="1"/>
</dbReference>
<dbReference type="STRING" id="1048983.EL17_11035"/>
<dbReference type="Gene3D" id="3.40.50.300">
    <property type="entry name" value="P-loop containing nucleotide triphosphate hydrolases"/>
    <property type="match status" value="1"/>
</dbReference>
<dbReference type="InterPro" id="IPR026866">
    <property type="entry name" value="CR006_AAA"/>
</dbReference>
<feature type="coiled-coil region" evidence="1">
    <location>
        <begin position="290"/>
        <end position="317"/>
    </location>
</feature>
<evidence type="ECO:0000313" key="3">
    <source>
        <dbReference type="EMBL" id="KEO73666.1"/>
    </source>
</evidence>
<dbReference type="Proteomes" id="UP000027821">
    <property type="component" value="Unassembled WGS sequence"/>
</dbReference>
<feature type="coiled-coil region" evidence="1">
    <location>
        <begin position="420"/>
        <end position="454"/>
    </location>
</feature>
<keyword evidence="1" id="KW-0175">Coiled coil</keyword>
<dbReference type="AlphaFoldDB" id="A0A074KUM9"/>
<proteinExistence type="predicted"/>